<organism evidence="1">
    <name type="scientific">marine sediment metagenome</name>
    <dbReference type="NCBI Taxonomy" id="412755"/>
    <lineage>
        <taxon>unclassified sequences</taxon>
        <taxon>metagenomes</taxon>
        <taxon>ecological metagenomes</taxon>
    </lineage>
</organism>
<name>A0A0F9IG96_9ZZZZ</name>
<sequence>MSCSQFTFDGDPDMWRPCRCPTCKGFLPSHFPMDKQFLCRKCGAVLKVYPSLDEYMSWDQFLFHPWDVIRWGGRICAVPALAITISTVLPPRPMKRHRKKTEMWALGGGIFSPGNYVAFSRRVWKDREGEFIEVGSERLDLADERIVQVVGQ</sequence>
<dbReference type="EMBL" id="LAZR01012482">
    <property type="protein sequence ID" value="KKM26596.1"/>
    <property type="molecule type" value="Genomic_DNA"/>
</dbReference>
<comment type="caution">
    <text evidence="1">The sequence shown here is derived from an EMBL/GenBank/DDBJ whole genome shotgun (WGS) entry which is preliminary data.</text>
</comment>
<evidence type="ECO:0000313" key="1">
    <source>
        <dbReference type="EMBL" id="KKM26596.1"/>
    </source>
</evidence>
<dbReference type="AlphaFoldDB" id="A0A0F9IG96"/>
<gene>
    <name evidence="1" type="ORF">LCGC14_1583180</name>
</gene>
<proteinExistence type="predicted"/>
<reference evidence="1" key="1">
    <citation type="journal article" date="2015" name="Nature">
        <title>Complex archaea that bridge the gap between prokaryotes and eukaryotes.</title>
        <authorList>
            <person name="Spang A."/>
            <person name="Saw J.H."/>
            <person name="Jorgensen S.L."/>
            <person name="Zaremba-Niedzwiedzka K."/>
            <person name="Martijn J."/>
            <person name="Lind A.E."/>
            <person name="van Eijk R."/>
            <person name="Schleper C."/>
            <person name="Guy L."/>
            <person name="Ettema T.J."/>
        </authorList>
    </citation>
    <scope>NUCLEOTIDE SEQUENCE</scope>
</reference>
<accession>A0A0F9IG96</accession>
<protein>
    <submittedName>
        <fullName evidence="1">Uncharacterized protein</fullName>
    </submittedName>
</protein>